<dbReference type="Proteomes" id="UP000801492">
    <property type="component" value="Unassembled WGS sequence"/>
</dbReference>
<organism evidence="2 3">
    <name type="scientific">Ignelater luminosus</name>
    <name type="common">Cucubano</name>
    <name type="synonym">Pyrophorus luminosus</name>
    <dbReference type="NCBI Taxonomy" id="2038154"/>
    <lineage>
        <taxon>Eukaryota</taxon>
        <taxon>Metazoa</taxon>
        <taxon>Ecdysozoa</taxon>
        <taxon>Arthropoda</taxon>
        <taxon>Hexapoda</taxon>
        <taxon>Insecta</taxon>
        <taxon>Pterygota</taxon>
        <taxon>Neoptera</taxon>
        <taxon>Endopterygota</taxon>
        <taxon>Coleoptera</taxon>
        <taxon>Polyphaga</taxon>
        <taxon>Elateriformia</taxon>
        <taxon>Elateroidea</taxon>
        <taxon>Elateridae</taxon>
        <taxon>Agrypninae</taxon>
        <taxon>Pyrophorini</taxon>
        <taxon>Ignelater</taxon>
    </lineage>
</organism>
<dbReference type="AlphaFoldDB" id="A0A8K0CDM4"/>
<evidence type="ECO:0000256" key="1">
    <source>
        <dbReference type="SAM" id="SignalP"/>
    </source>
</evidence>
<dbReference type="OrthoDB" id="7674957at2759"/>
<gene>
    <name evidence="2" type="ORF">ILUMI_20698</name>
</gene>
<comment type="caution">
    <text evidence="2">The sequence shown here is derived from an EMBL/GenBank/DDBJ whole genome shotgun (WGS) entry which is preliminary data.</text>
</comment>
<reference evidence="2" key="1">
    <citation type="submission" date="2019-08" db="EMBL/GenBank/DDBJ databases">
        <title>The genome of the North American firefly Photinus pyralis.</title>
        <authorList>
            <consortium name="Photinus pyralis genome working group"/>
            <person name="Fallon T.R."/>
            <person name="Sander Lower S.E."/>
            <person name="Weng J.-K."/>
        </authorList>
    </citation>
    <scope>NUCLEOTIDE SEQUENCE</scope>
    <source>
        <strain evidence="2">TRF0915ILg1</strain>
        <tissue evidence="2">Whole body</tissue>
    </source>
</reference>
<keyword evidence="1" id="KW-0732">Signal</keyword>
<keyword evidence="3" id="KW-1185">Reference proteome</keyword>
<proteinExistence type="predicted"/>
<name>A0A8K0CDM4_IGNLU</name>
<protein>
    <submittedName>
        <fullName evidence="2">Uncharacterized protein</fullName>
    </submittedName>
</protein>
<evidence type="ECO:0000313" key="3">
    <source>
        <dbReference type="Proteomes" id="UP000801492"/>
    </source>
</evidence>
<feature type="signal peptide" evidence="1">
    <location>
        <begin position="1"/>
        <end position="20"/>
    </location>
</feature>
<sequence>MNFLSTLFAAVIMAVGLARSQVFSPTFNLIAGPSFHSGPNLVEFAQPAAGPRSLAHHAVVENAAQEAQLPPELLNPFYKNPLIAAGLAKESLITNKEFAVFNRDTEKIARSEILKIFRNAGFHDKNRRK</sequence>
<dbReference type="EMBL" id="VTPC01089948">
    <property type="protein sequence ID" value="KAF2885470.1"/>
    <property type="molecule type" value="Genomic_DNA"/>
</dbReference>
<evidence type="ECO:0000313" key="2">
    <source>
        <dbReference type="EMBL" id="KAF2885470.1"/>
    </source>
</evidence>
<feature type="chain" id="PRO_5035472270" evidence="1">
    <location>
        <begin position="21"/>
        <end position="129"/>
    </location>
</feature>
<accession>A0A8K0CDM4</accession>